<dbReference type="PANTHER" id="PTHR43537">
    <property type="entry name" value="TRANSCRIPTIONAL REGULATOR, GNTR FAMILY"/>
    <property type="match status" value="1"/>
</dbReference>
<name>A0A051TW22_9MYCO</name>
<accession>A0A051TW22</accession>
<keyword evidence="6" id="KW-1185">Reference proteome</keyword>
<dbReference type="PATRIC" id="fig|1324261.3.peg.3979"/>
<evidence type="ECO:0000313" key="6">
    <source>
        <dbReference type="Proteomes" id="UP000025947"/>
    </source>
</evidence>
<dbReference type="AlphaFoldDB" id="A0A051TW22"/>
<dbReference type="Gene3D" id="1.20.120.530">
    <property type="entry name" value="GntR ligand-binding domain-like"/>
    <property type="match status" value="1"/>
</dbReference>
<protein>
    <recommendedName>
        <fullName evidence="4">HTH gntR-type domain-containing protein</fullName>
    </recommendedName>
</protein>
<evidence type="ECO:0000256" key="1">
    <source>
        <dbReference type="ARBA" id="ARBA00023015"/>
    </source>
</evidence>
<dbReference type="Pfam" id="PF07729">
    <property type="entry name" value="FCD"/>
    <property type="match status" value="1"/>
</dbReference>
<proteinExistence type="predicted"/>
<dbReference type="GO" id="GO:0003700">
    <property type="term" value="F:DNA-binding transcription factor activity"/>
    <property type="evidence" value="ECO:0007669"/>
    <property type="project" value="InterPro"/>
</dbReference>
<evidence type="ECO:0000259" key="4">
    <source>
        <dbReference type="PROSITE" id="PS50949"/>
    </source>
</evidence>
<dbReference type="Proteomes" id="UP000025947">
    <property type="component" value="Unassembled WGS sequence"/>
</dbReference>
<evidence type="ECO:0000313" key="5">
    <source>
        <dbReference type="EMBL" id="KBZ60990.1"/>
    </source>
</evidence>
<dbReference type="PRINTS" id="PR00035">
    <property type="entry name" value="HTHGNTR"/>
</dbReference>
<organism evidence="5 6">
    <name type="scientific">Mycobacterium [tuberculosis] TKK-01-0051</name>
    <dbReference type="NCBI Taxonomy" id="1324261"/>
    <lineage>
        <taxon>Bacteria</taxon>
        <taxon>Bacillati</taxon>
        <taxon>Actinomycetota</taxon>
        <taxon>Actinomycetes</taxon>
        <taxon>Mycobacteriales</taxon>
        <taxon>Mycobacteriaceae</taxon>
        <taxon>Mycobacterium</taxon>
        <taxon>Mycobacterium avium complex (MAC)</taxon>
    </lineage>
</organism>
<dbReference type="SUPFAM" id="SSF48008">
    <property type="entry name" value="GntR ligand-binding domain-like"/>
    <property type="match status" value="1"/>
</dbReference>
<dbReference type="PANTHER" id="PTHR43537:SF24">
    <property type="entry name" value="GLUCONATE OPERON TRANSCRIPTIONAL REPRESSOR"/>
    <property type="match status" value="1"/>
</dbReference>
<dbReference type="HOGENOM" id="CLU_017584_9_0_11"/>
<dbReference type="CDD" id="cd07377">
    <property type="entry name" value="WHTH_GntR"/>
    <property type="match status" value="1"/>
</dbReference>
<dbReference type="GO" id="GO:0003677">
    <property type="term" value="F:DNA binding"/>
    <property type="evidence" value="ECO:0007669"/>
    <property type="project" value="UniProtKB-KW"/>
</dbReference>
<dbReference type="InterPro" id="IPR011711">
    <property type="entry name" value="GntR_C"/>
</dbReference>
<keyword evidence="2" id="KW-0238">DNA-binding</keyword>
<dbReference type="InterPro" id="IPR000524">
    <property type="entry name" value="Tscrpt_reg_HTH_GntR"/>
</dbReference>
<feature type="domain" description="HTH gntR-type" evidence="4">
    <location>
        <begin position="21"/>
        <end position="91"/>
    </location>
</feature>
<dbReference type="InterPro" id="IPR036388">
    <property type="entry name" value="WH-like_DNA-bd_sf"/>
</dbReference>
<dbReference type="Pfam" id="PF00392">
    <property type="entry name" value="GntR"/>
    <property type="match status" value="1"/>
</dbReference>
<evidence type="ECO:0000256" key="3">
    <source>
        <dbReference type="ARBA" id="ARBA00023163"/>
    </source>
</evidence>
<dbReference type="InterPro" id="IPR008920">
    <property type="entry name" value="TF_FadR/GntR_C"/>
</dbReference>
<sequence>MESSEAARVLSRPEPFPSRNVKLAEVVAKRIADDIFAQQLAPGAKLPGERDMVERFQVSRGTLREALRILEVHGLLTIRSGPGGGPTVSPMTANDFNRACSLHFTAAGITVSELWAAREKLEPLLARSAAESLTDADRMAFEGIRREQADDVMVDNARYVRVGSRFHQLIASASGDPVLSLFARALGEMTAGLESRNVYPPSEHGRVHQAHLDIVDAILDRDADTAERLAAEHMSDMRITHSARYPGLIDNVLPYVI</sequence>
<reference evidence="5 6" key="1">
    <citation type="submission" date="2014-04" db="EMBL/GenBank/DDBJ databases">
        <title>The Genome Sequence of Mycobacterium tuberculosis TKK-01-0051.</title>
        <authorList>
            <consortium name="The Broad Institute Genomics Platform"/>
            <consortium name="The Broad Institute Genome Sequencing Center for Infectious Disease"/>
            <person name="Earl A.M."/>
            <person name="Cohen K."/>
            <person name="Pym A."/>
            <person name="Bishai W."/>
            <person name="Maharaj K."/>
            <person name="Desjardins C."/>
            <person name="Abeel T."/>
            <person name="Young S."/>
            <person name="Zeng Q."/>
            <person name="Gargeya S."/>
            <person name="Abouelleil A."/>
            <person name="Alvarado L."/>
            <person name="Chapman S.B."/>
            <person name="Gainer-Dewar J."/>
            <person name="Goldberg J."/>
            <person name="Griggs A."/>
            <person name="Gujja S."/>
            <person name="Hansen M."/>
            <person name="Howarth C."/>
            <person name="Imamovic A."/>
            <person name="Larimer J."/>
            <person name="Murphy C."/>
            <person name="Naylor J."/>
            <person name="Pearson M."/>
            <person name="Poon T.W."/>
            <person name="Priest M."/>
            <person name="Roberts A."/>
            <person name="Saif S."/>
            <person name="Shea T."/>
            <person name="Sykes S."/>
            <person name="Wortman J."/>
            <person name="Nusbaum C."/>
            <person name="Birren B."/>
        </authorList>
    </citation>
    <scope>NUCLEOTIDE SEQUENCE [LARGE SCALE GENOMIC DNA]</scope>
    <source>
        <strain evidence="5 6">TKK-01-0051</strain>
    </source>
</reference>
<dbReference type="SMART" id="SM00345">
    <property type="entry name" value="HTH_GNTR"/>
    <property type="match status" value="1"/>
</dbReference>
<dbReference type="PROSITE" id="PS50949">
    <property type="entry name" value="HTH_GNTR"/>
    <property type="match status" value="1"/>
</dbReference>
<dbReference type="SUPFAM" id="SSF46785">
    <property type="entry name" value="Winged helix' DNA-binding domain"/>
    <property type="match status" value="1"/>
</dbReference>
<dbReference type="InterPro" id="IPR036390">
    <property type="entry name" value="WH_DNA-bd_sf"/>
</dbReference>
<keyword evidence="3" id="KW-0804">Transcription</keyword>
<dbReference type="RefSeq" id="WP_100882214.1">
    <property type="nucleotide sequence ID" value="NZ_KK328284.1"/>
</dbReference>
<dbReference type="EMBL" id="JLXW01000010">
    <property type="protein sequence ID" value="KBZ60990.1"/>
    <property type="molecule type" value="Genomic_DNA"/>
</dbReference>
<comment type="caution">
    <text evidence="5">The sequence shown here is derived from an EMBL/GenBank/DDBJ whole genome shotgun (WGS) entry which is preliminary data.</text>
</comment>
<evidence type="ECO:0000256" key="2">
    <source>
        <dbReference type="ARBA" id="ARBA00023125"/>
    </source>
</evidence>
<gene>
    <name evidence="5" type="ORF">K875_03941</name>
</gene>
<dbReference type="Gene3D" id="1.10.10.10">
    <property type="entry name" value="Winged helix-like DNA-binding domain superfamily/Winged helix DNA-binding domain"/>
    <property type="match status" value="1"/>
</dbReference>
<keyword evidence="1" id="KW-0805">Transcription regulation</keyword>
<dbReference type="SMART" id="SM00895">
    <property type="entry name" value="FCD"/>
    <property type="match status" value="1"/>
</dbReference>